<dbReference type="InterPro" id="IPR048089">
    <property type="entry name" value="McdA"/>
</dbReference>
<dbReference type="EMBL" id="FOQH01000007">
    <property type="protein sequence ID" value="SFI48680.1"/>
    <property type="molecule type" value="Genomic_DNA"/>
</dbReference>
<protein>
    <submittedName>
        <fullName evidence="2">Plasmid segregation oscillating ATPase ParF</fullName>
    </submittedName>
</protein>
<gene>
    <name evidence="2" type="ORF">SAMN05216258_107118</name>
</gene>
<dbReference type="CDD" id="cd02042">
    <property type="entry name" value="ParAB_family"/>
    <property type="match status" value="1"/>
</dbReference>
<evidence type="ECO:0000259" key="1">
    <source>
        <dbReference type="Pfam" id="PF01656"/>
    </source>
</evidence>
<dbReference type="InterPro" id="IPR050678">
    <property type="entry name" value="DNA_Partitioning_ATPase"/>
</dbReference>
<dbReference type="InterPro" id="IPR027417">
    <property type="entry name" value="P-loop_NTPase"/>
</dbReference>
<name>A0A1I3ILC3_9RHOB</name>
<evidence type="ECO:0000313" key="3">
    <source>
        <dbReference type="Proteomes" id="UP000199377"/>
    </source>
</evidence>
<dbReference type="PANTHER" id="PTHR13696">
    <property type="entry name" value="P-LOOP CONTAINING NUCLEOSIDE TRIPHOSPHATE HYDROLASE"/>
    <property type="match status" value="1"/>
</dbReference>
<feature type="domain" description="CobQ/CobB/MinD/ParA nucleotide binding" evidence="1">
    <location>
        <begin position="6"/>
        <end position="177"/>
    </location>
</feature>
<dbReference type="NCBIfam" id="NF041546">
    <property type="entry name" value="ParA_partition"/>
    <property type="match status" value="1"/>
</dbReference>
<dbReference type="Gene3D" id="3.40.50.300">
    <property type="entry name" value="P-loop containing nucleotide triphosphate hydrolases"/>
    <property type="match status" value="1"/>
</dbReference>
<dbReference type="PIRSF" id="PIRSF009320">
    <property type="entry name" value="Nuc_binding_HP_1000"/>
    <property type="match status" value="1"/>
</dbReference>
<evidence type="ECO:0000313" key="2">
    <source>
        <dbReference type="EMBL" id="SFI48680.1"/>
    </source>
</evidence>
<dbReference type="SUPFAM" id="SSF52540">
    <property type="entry name" value="P-loop containing nucleoside triphosphate hydrolases"/>
    <property type="match status" value="1"/>
</dbReference>
<dbReference type="Proteomes" id="UP000199377">
    <property type="component" value="Unassembled WGS sequence"/>
</dbReference>
<dbReference type="RefSeq" id="WP_092861085.1">
    <property type="nucleotide sequence ID" value="NZ_FOQH01000007.1"/>
</dbReference>
<organism evidence="2 3">
    <name type="scientific">Albimonas pacifica</name>
    <dbReference type="NCBI Taxonomy" id="1114924"/>
    <lineage>
        <taxon>Bacteria</taxon>
        <taxon>Pseudomonadati</taxon>
        <taxon>Pseudomonadota</taxon>
        <taxon>Alphaproteobacteria</taxon>
        <taxon>Rhodobacterales</taxon>
        <taxon>Paracoccaceae</taxon>
        <taxon>Albimonas</taxon>
    </lineage>
</organism>
<reference evidence="2 3" key="1">
    <citation type="submission" date="2016-10" db="EMBL/GenBank/DDBJ databases">
        <authorList>
            <person name="de Groot N.N."/>
        </authorList>
    </citation>
    <scope>NUCLEOTIDE SEQUENCE [LARGE SCALE GENOMIC DNA]</scope>
    <source>
        <strain evidence="2 3">CGMCC 1.11030</strain>
    </source>
</reference>
<dbReference type="PANTHER" id="PTHR13696:SF96">
    <property type="entry name" value="COBQ_COBB_MIND_PARA NUCLEOTIDE BINDING DOMAIN-CONTAINING PROTEIN"/>
    <property type="match status" value="1"/>
</dbReference>
<dbReference type="Pfam" id="PF01656">
    <property type="entry name" value="CbiA"/>
    <property type="match status" value="1"/>
</dbReference>
<keyword evidence="3" id="KW-1185">Reference proteome</keyword>
<dbReference type="InterPro" id="IPR002586">
    <property type="entry name" value="CobQ/CobB/MinD/ParA_Nub-bd_dom"/>
</dbReference>
<dbReference type="OrthoDB" id="9804460at2"/>
<accession>A0A1I3ILC3</accession>
<proteinExistence type="predicted"/>
<sequence>MTRTLVFAQQKGGAGKTTLLVQTAAALAAAGRPPSLVDLDPQRSLTRWNELRGADALPIESASEWQASTALRRAAKAGEIVLADCPGNADVLLRAAVRAADLVAIPCQPSPMDAWATQPILEMAAREKTPAVVILNRVPPRGGAGPAVEAALAEFGAEILPVTLGNRVAFSTAFLEGRAASEISPRSTAAREALALAEALLARLA</sequence>
<dbReference type="STRING" id="1114924.SAMN05216258_107118"/>
<dbReference type="AlphaFoldDB" id="A0A1I3ILC3"/>